<accession>A0AAE1RII0</accession>
<proteinExistence type="predicted"/>
<dbReference type="Proteomes" id="UP001291623">
    <property type="component" value="Unassembled WGS sequence"/>
</dbReference>
<evidence type="ECO:0000256" key="1">
    <source>
        <dbReference type="SAM" id="MobiDB-lite"/>
    </source>
</evidence>
<organism evidence="2 3">
    <name type="scientific">Anisodus tanguticus</name>
    <dbReference type="NCBI Taxonomy" id="243964"/>
    <lineage>
        <taxon>Eukaryota</taxon>
        <taxon>Viridiplantae</taxon>
        <taxon>Streptophyta</taxon>
        <taxon>Embryophyta</taxon>
        <taxon>Tracheophyta</taxon>
        <taxon>Spermatophyta</taxon>
        <taxon>Magnoliopsida</taxon>
        <taxon>eudicotyledons</taxon>
        <taxon>Gunneridae</taxon>
        <taxon>Pentapetalae</taxon>
        <taxon>asterids</taxon>
        <taxon>lamiids</taxon>
        <taxon>Solanales</taxon>
        <taxon>Solanaceae</taxon>
        <taxon>Solanoideae</taxon>
        <taxon>Hyoscyameae</taxon>
        <taxon>Anisodus</taxon>
    </lineage>
</organism>
<feature type="region of interest" description="Disordered" evidence="1">
    <location>
        <begin position="17"/>
        <end position="45"/>
    </location>
</feature>
<keyword evidence="3" id="KW-1185">Reference proteome</keyword>
<evidence type="ECO:0000313" key="3">
    <source>
        <dbReference type="Proteomes" id="UP001291623"/>
    </source>
</evidence>
<evidence type="ECO:0000313" key="2">
    <source>
        <dbReference type="EMBL" id="KAK4351784.1"/>
    </source>
</evidence>
<feature type="compositionally biased region" description="Low complexity" evidence="1">
    <location>
        <begin position="58"/>
        <end position="89"/>
    </location>
</feature>
<gene>
    <name evidence="2" type="ORF">RND71_027302</name>
</gene>
<protein>
    <submittedName>
        <fullName evidence="2">Uncharacterized protein</fullName>
    </submittedName>
</protein>
<feature type="region of interest" description="Disordered" evidence="1">
    <location>
        <begin position="58"/>
        <end position="114"/>
    </location>
</feature>
<name>A0AAE1RII0_9SOLA</name>
<dbReference type="EMBL" id="JAVYJV010000015">
    <property type="protein sequence ID" value="KAK4351784.1"/>
    <property type="molecule type" value="Genomic_DNA"/>
</dbReference>
<dbReference type="AlphaFoldDB" id="A0AAE1RII0"/>
<comment type="caution">
    <text evidence="2">The sequence shown here is derived from an EMBL/GenBank/DDBJ whole genome shotgun (WGS) entry which is preliminary data.</text>
</comment>
<reference evidence="2" key="1">
    <citation type="submission" date="2023-12" db="EMBL/GenBank/DDBJ databases">
        <title>Genome assembly of Anisodus tanguticus.</title>
        <authorList>
            <person name="Wang Y.-J."/>
        </authorList>
    </citation>
    <scope>NUCLEOTIDE SEQUENCE</scope>
    <source>
        <strain evidence="2">KB-2021</strain>
        <tissue evidence="2">Leaf</tissue>
    </source>
</reference>
<sequence>MPLTLITRDQQWRDISRIVQNQRKKMSRTKPLTASSPPAELHRPTTIASLFHLFLTTATTPTTTTPTPSSSSTTATTNPPSSPTTASPSADDEPTSPPLLNEQNDTLYNRCLDG</sequence>